<evidence type="ECO:0000256" key="1">
    <source>
        <dbReference type="SAM" id="Phobius"/>
    </source>
</evidence>
<dbReference type="Proteomes" id="UP000052015">
    <property type="component" value="Unassembled WGS sequence"/>
</dbReference>
<evidence type="ECO:0000313" key="3">
    <source>
        <dbReference type="Proteomes" id="UP000052015"/>
    </source>
</evidence>
<organism evidence="2 3">
    <name type="scientific">Caloramator mitchellensis</name>
    <dbReference type="NCBI Taxonomy" id="908809"/>
    <lineage>
        <taxon>Bacteria</taxon>
        <taxon>Bacillati</taxon>
        <taxon>Bacillota</taxon>
        <taxon>Clostridia</taxon>
        <taxon>Eubacteriales</taxon>
        <taxon>Clostridiaceae</taxon>
        <taxon>Caloramator</taxon>
    </lineage>
</organism>
<keyword evidence="1" id="KW-0472">Membrane</keyword>
<feature type="transmembrane region" description="Helical" evidence="1">
    <location>
        <begin position="21"/>
        <end position="43"/>
    </location>
</feature>
<reference evidence="2 3" key="1">
    <citation type="submission" date="2015-09" db="EMBL/GenBank/DDBJ databases">
        <title>Draft genome sequence of a Caloramator mitchellensis, a moderate thermophile from the Great Artesian Basin of Australia.</title>
        <authorList>
            <person name="Patel B.K."/>
        </authorList>
    </citation>
    <scope>NUCLEOTIDE SEQUENCE [LARGE SCALE GENOMIC DNA]</scope>
    <source>
        <strain evidence="2 3">VF08</strain>
    </source>
</reference>
<proteinExistence type="predicted"/>
<dbReference type="RefSeq" id="WP_057979396.1">
    <property type="nucleotide sequence ID" value="NZ_LKHP01000015.1"/>
</dbReference>
<keyword evidence="3" id="KW-1185">Reference proteome</keyword>
<keyword evidence="1" id="KW-0812">Transmembrane</keyword>
<dbReference type="OrthoDB" id="1952449at2"/>
<dbReference type="EMBL" id="LKHP01000015">
    <property type="protein sequence ID" value="KRQ86145.1"/>
    <property type="molecule type" value="Genomic_DNA"/>
</dbReference>
<sequence>MKPSRFSRDYYKIMRRRRVNLMLFILLIISIFYFFGDRIFALMNINIKIPKISFNFPKIEKKAEEKKQENNSNQPSNQTVPEDRVEYKKVEYTKADGKIIEILIDASTNKIFKLNDTSERTNYVIDKSKDFIVFDDIKAGQILMCDVNGNIAEISQDYYRSKSLNKNLYRKDILKYKPEYIWAAKPFITNDNRVIYISQLPYFKSTAEFYLWSYDLNKKETKRIGTLGTDKLELIEYMGYEGTNLKIKVGNAIYKLSIGSNKLSK</sequence>
<dbReference type="AlphaFoldDB" id="A0A0R3JRP9"/>
<dbReference type="STRING" id="908809.ABG79_02084"/>
<keyword evidence="1" id="KW-1133">Transmembrane helix</keyword>
<gene>
    <name evidence="2" type="ORF">ABG79_02084</name>
</gene>
<name>A0A0R3JRP9_CALMK</name>
<protein>
    <submittedName>
        <fullName evidence="2">Uncharacterized protein</fullName>
    </submittedName>
</protein>
<comment type="caution">
    <text evidence="2">The sequence shown here is derived from an EMBL/GenBank/DDBJ whole genome shotgun (WGS) entry which is preliminary data.</text>
</comment>
<accession>A0A0R3JRP9</accession>
<evidence type="ECO:0000313" key="2">
    <source>
        <dbReference type="EMBL" id="KRQ86145.1"/>
    </source>
</evidence>